<evidence type="ECO:0000313" key="3">
    <source>
        <dbReference type="Proteomes" id="UP000007755"/>
    </source>
</evidence>
<accession>F4WFY5</accession>
<gene>
    <name evidence="2" type="ORF">G5I_04556</name>
</gene>
<feature type="compositionally biased region" description="Low complexity" evidence="1">
    <location>
        <begin position="62"/>
        <end position="71"/>
    </location>
</feature>
<organism evidence="3">
    <name type="scientific">Acromyrmex echinatior</name>
    <name type="common">Panamanian leafcutter ant</name>
    <name type="synonym">Acromyrmex octospinosus echinatior</name>
    <dbReference type="NCBI Taxonomy" id="103372"/>
    <lineage>
        <taxon>Eukaryota</taxon>
        <taxon>Metazoa</taxon>
        <taxon>Ecdysozoa</taxon>
        <taxon>Arthropoda</taxon>
        <taxon>Hexapoda</taxon>
        <taxon>Insecta</taxon>
        <taxon>Pterygota</taxon>
        <taxon>Neoptera</taxon>
        <taxon>Endopterygota</taxon>
        <taxon>Hymenoptera</taxon>
        <taxon>Apocrita</taxon>
        <taxon>Aculeata</taxon>
        <taxon>Formicoidea</taxon>
        <taxon>Formicidae</taxon>
        <taxon>Myrmicinae</taxon>
        <taxon>Acromyrmex</taxon>
    </lineage>
</organism>
<dbReference type="STRING" id="103372.F4WFY5"/>
<evidence type="ECO:0000313" key="2">
    <source>
        <dbReference type="EMBL" id="EGI66752.1"/>
    </source>
</evidence>
<evidence type="ECO:0000256" key="1">
    <source>
        <dbReference type="SAM" id="MobiDB-lite"/>
    </source>
</evidence>
<reference evidence="2" key="1">
    <citation type="submission" date="2011-02" db="EMBL/GenBank/DDBJ databases">
        <title>The genome of the leaf-cutting ant Acromyrmex echinatior suggests key adaptations to social evolution and fungus farming.</title>
        <authorList>
            <person name="Nygaard S."/>
            <person name="Zhang G."/>
        </authorList>
    </citation>
    <scope>NUCLEOTIDE SEQUENCE</scope>
</reference>
<dbReference type="AlphaFoldDB" id="F4WFY5"/>
<sequence length="239" mass="26256">MNSIVGIATRGPRGRRSCIENSTLEPQDSRSAPAVNARRNRIVEAFPPVGQECIGCVRKCSCSSSSRASGGEVRRGRHPPSESISCSAVPTSLSFRTVAYFYPKDILRTSWEYPGNLFRTCVSWRMRLCSARDSYTYVPHLIAAGLGTGFEERRDNETRSNSLDRLLHRSLSLGQCCGEQLVATGTEGRPKGQGPRKTRLTVLLERVSSGYDLRELKSSSRNPRFTLAGSHAAGNCVVK</sequence>
<name>F4WFY5_ACREC</name>
<feature type="region of interest" description="Disordered" evidence="1">
    <location>
        <begin position="62"/>
        <end position="81"/>
    </location>
</feature>
<proteinExistence type="predicted"/>
<dbReference type="InParanoid" id="F4WFY5"/>
<keyword evidence="3" id="KW-1185">Reference proteome</keyword>
<protein>
    <submittedName>
        <fullName evidence="2">Uncharacterized protein</fullName>
    </submittedName>
</protein>
<dbReference type="Proteomes" id="UP000007755">
    <property type="component" value="Unassembled WGS sequence"/>
</dbReference>
<dbReference type="EMBL" id="GL888128">
    <property type="protein sequence ID" value="EGI66752.1"/>
    <property type="molecule type" value="Genomic_DNA"/>
</dbReference>